<feature type="transmembrane region" description="Helical" evidence="1">
    <location>
        <begin position="75"/>
        <end position="93"/>
    </location>
</feature>
<proteinExistence type="predicted"/>
<organism evidence="2 3">
    <name type="scientific">Aspergillus lucknowensis</name>
    <dbReference type="NCBI Taxonomy" id="176173"/>
    <lineage>
        <taxon>Eukaryota</taxon>
        <taxon>Fungi</taxon>
        <taxon>Dikarya</taxon>
        <taxon>Ascomycota</taxon>
        <taxon>Pezizomycotina</taxon>
        <taxon>Eurotiomycetes</taxon>
        <taxon>Eurotiomycetidae</taxon>
        <taxon>Eurotiales</taxon>
        <taxon>Aspergillaceae</taxon>
        <taxon>Aspergillus</taxon>
        <taxon>Aspergillus subgen. Nidulantes</taxon>
    </lineage>
</organism>
<keyword evidence="3" id="KW-1185">Reference proteome</keyword>
<sequence>MGGCILAFSRSTTEESDGKRDARDPGVVPFSVPQFCRCLWTEASITIAHLEFSKGDLRFTVSDRSVACTPLSPSAFFYFFYFSFHFIFFFFFFTRRTRGRKDGPIHPNLPFTGAYSSDSSQAQPFYRDWIGWPTGCRRTGAGTIELVHCRASGENGNCAVDFGPAWLTF</sequence>
<dbReference type="EMBL" id="JBFXLQ010000025">
    <property type="protein sequence ID" value="KAL2866476.1"/>
    <property type="molecule type" value="Genomic_DNA"/>
</dbReference>
<keyword evidence="1" id="KW-1133">Transmembrane helix</keyword>
<evidence type="ECO:0000256" key="1">
    <source>
        <dbReference type="SAM" id="Phobius"/>
    </source>
</evidence>
<evidence type="ECO:0000313" key="3">
    <source>
        <dbReference type="Proteomes" id="UP001610432"/>
    </source>
</evidence>
<dbReference type="Proteomes" id="UP001610432">
    <property type="component" value="Unassembled WGS sequence"/>
</dbReference>
<keyword evidence="1" id="KW-0812">Transmembrane</keyword>
<protein>
    <submittedName>
        <fullName evidence="2">Uncharacterized protein</fullName>
    </submittedName>
</protein>
<accession>A0ABR4LPM7</accession>
<dbReference type="RefSeq" id="XP_070885455.1">
    <property type="nucleotide sequence ID" value="XM_071024651.1"/>
</dbReference>
<keyword evidence="1" id="KW-0472">Membrane</keyword>
<reference evidence="2 3" key="1">
    <citation type="submission" date="2024-07" db="EMBL/GenBank/DDBJ databases">
        <title>Section-level genome sequencing and comparative genomics of Aspergillus sections Usti and Cavernicolus.</title>
        <authorList>
            <consortium name="Lawrence Berkeley National Laboratory"/>
            <person name="Nybo J.L."/>
            <person name="Vesth T.C."/>
            <person name="Theobald S."/>
            <person name="Frisvad J.C."/>
            <person name="Larsen T.O."/>
            <person name="Kjaerboelling I."/>
            <person name="Rothschild-Mancinelli K."/>
            <person name="Lyhne E.K."/>
            <person name="Kogle M.E."/>
            <person name="Barry K."/>
            <person name="Clum A."/>
            <person name="Na H."/>
            <person name="Ledsgaard L."/>
            <person name="Lin J."/>
            <person name="Lipzen A."/>
            <person name="Kuo A."/>
            <person name="Riley R."/>
            <person name="Mondo S."/>
            <person name="Labutti K."/>
            <person name="Haridas S."/>
            <person name="Pangalinan J."/>
            <person name="Salamov A.A."/>
            <person name="Simmons B.A."/>
            <person name="Magnuson J.K."/>
            <person name="Chen J."/>
            <person name="Drula E."/>
            <person name="Henrissat B."/>
            <person name="Wiebenga A."/>
            <person name="Lubbers R.J."/>
            <person name="Gomes A.C."/>
            <person name="Macurrencykelacurrency M.R."/>
            <person name="Stajich J."/>
            <person name="Grigoriev I.V."/>
            <person name="Mortensen U.H."/>
            <person name="De Vries R.P."/>
            <person name="Baker S.E."/>
            <person name="Andersen M.R."/>
        </authorList>
    </citation>
    <scope>NUCLEOTIDE SEQUENCE [LARGE SCALE GENOMIC DNA]</scope>
    <source>
        <strain evidence="2 3">CBS 449.75</strain>
    </source>
</reference>
<name>A0ABR4LPM7_9EURO</name>
<comment type="caution">
    <text evidence="2">The sequence shown here is derived from an EMBL/GenBank/DDBJ whole genome shotgun (WGS) entry which is preliminary data.</text>
</comment>
<evidence type="ECO:0000313" key="2">
    <source>
        <dbReference type="EMBL" id="KAL2866476.1"/>
    </source>
</evidence>
<dbReference type="GeneID" id="98139723"/>
<gene>
    <name evidence="2" type="ORF">BJX67DRAFT_141111</name>
</gene>